<accession>A0ABS5CGS8</accession>
<reference evidence="1 2" key="1">
    <citation type="submission" date="2021-04" db="EMBL/GenBank/DDBJ databases">
        <title>Paenibacillus sp. DLE-14 whole genome sequence.</title>
        <authorList>
            <person name="Ham Y.J."/>
        </authorList>
    </citation>
    <scope>NUCLEOTIDE SEQUENCE [LARGE SCALE GENOMIC DNA]</scope>
    <source>
        <strain evidence="1 2">DLE-14</strain>
    </source>
</reference>
<dbReference type="RefSeq" id="WP_210661093.1">
    <property type="nucleotide sequence ID" value="NZ_JAGKSP010000008.1"/>
</dbReference>
<dbReference type="Proteomes" id="UP000673394">
    <property type="component" value="Unassembled WGS sequence"/>
</dbReference>
<gene>
    <name evidence="1" type="ORF">I8J30_20020</name>
</gene>
<organism evidence="1 2">
    <name type="scientific">Paenibacillus lignilyticus</name>
    <dbReference type="NCBI Taxonomy" id="1172615"/>
    <lineage>
        <taxon>Bacteria</taxon>
        <taxon>Bacillati</taxon>
        <taxon>Bacillota</taxon>
        <taxon>Bacilli</taxon>
        <taxon>Bacillales</taxon>
        <taxon>Paenibacillaceae</taxon>
        <taxon>Paenibacillus</taxon>
    </lineage>
</organism>
<evidence type="ECO:0000313" key="2">
    <source>
        <dbReference type="Proteomes" id="UP000673394"/>
    </source>
</evidence>
<sequence length="114" mass="12402">MPFLSTGPVANHAVGAIDRVQQLAVRMVNRDSLSMSTVLVQGFYLNGGRTMYVNELVSLLPNQTFSKVYYADFDAYEYQFITGGAGADQTAVSAWGKTGTGRLVDTHRFIAAES</sequence>
<dbReference type="EMBL" id="JAGKSP010000008">
    <property type="protein sequence ID" value="MBP3965017.1"/>
    <property type="molecule type" value="Genomic_DNA"/>
</dbReference>
<proteinExistence type="predicted"/>
<protein>
    <submittedName>
        <fullName evidence="1">Uncharacterized protein</fullName>
    </submittedName>
</protein>
<comment type="caution">
    <text evidence="1">The sequence shown here is derived from an EMBL/GenBank/DDBJ whole genome shotgun (WGS) entry which is preliminary data.</text>
</comment>
<keyword evidence="2" id="KW-1185">Reference proteome</keyword>
<name>A0ABS5CGS8_9BACL</name>
<evidence type="ECO:0000313" key="1">
    <source>
        <dbReference type="EMBL" id="MBP3965017.1"/>
    </source>
</evidence>